<dbReference type="EMBL" id="JBHMFI010000001">
    <property type="protein sequence ID" value="MFB9070602.1"/>
    <property type="molecule type" value="Genomic_DNA"/>
</dbReference>
<protein>
    <submittedName>
        <fullName evidence="2">Uncharacterized protein</fullName>
    </submittedName>
</protein>
<keyword evidence="3" id="KW-1185">Reference proteome</keyword>
<gene>
    <name evidence="2" type="ORF">ACFFX0_05110</name>
</gene>
<evidence type="ECO:0000313" key="2">
    <source>
        <dbReference type="EMBL" id="MFB9070602.1"/>
    </source>
</evidence>
<sequence>MISMAGPRSPTPPFPVRRPGRVRSSGPGCPLRSWTGGARTVRSSWWAGTVATCSPRS</sequence>
<evidence type="ECO:0000256" key="1">
    <source>
        <dbReference type="SAM" id="MobiDB-lite"/>
    </source>
</evidence>
<proteinExistence type="predicted"/>
<accession>A0ABV5FVA3</accession>
<feature type="region of interest" description="Disordered" evidence="1">
    <location>
        <begin position="1"/>
        <end position="35"/>
    </location>
</feature>
<evidence type="ECO:0000313" key="3">
    <source>
        <dbReference type="Proteomes" id="UP001589575"/>
    </source>
</evidence>
<organism evidence="2 3">
    <name type="scientific">Citricoccus parietis</name>
    <dbReference type="NCBI Taxonomy" id="592307"/>
    <lineage>
        <taxon>Bacteria</taxon>
        <taxon>Bacillati</taxon>
        <taxon>Actinomycetota</taxon>
        <taxon>Actinomycetes</taxon>
        <taxon>Micrococcales</taxon>
        <taxon>Micrococcaceae</taxon>
        <taxon>Citricoccus</taxon>
    </lineage>
</organism>
<dbReference type="Proteomes" id="UP001589575">
    <property type="component" value="Unassembled WGS sequence"/>
</dbReference>
<reference evidence="2 3" key="1">
    <citation type="submission" date="2024-09" db="EMBL/GenBank/DDBJ databases">
        <authorList>
            <person name="Sun Q."/>
            <person name="Mori K."/>
        </authorList>
    </citation>
    <scope>NUCLEOTIDE SEQUENCE [LARGE SCALE GENOMIC DNA]</scope>
    <source>
        <strain evidence="2 3">CCM 7609</strain>
    </source>
</reference>
<comment type="caution">
    <text evidence="2">The sequence shown here is derived from an EMBL/GenBank/DDBJ whole genome shotgun (WGS) entry which is preliminary data.</text>
</comment>
<name>A0ABV5FVA3_9MICC</name>